<accession>A0A2T1A2C4</accession>
<dbReference type="Gene3D" id="3.10.450.50">
    <property type="match status" value="1"/>
</dbReference>
<keyword evidence="3" id="KW-1185">Reference proteome</keyword>
<dbReference type="AlphaFoldDB" id="A0A2T1A2C4"/>
<comment type="caution">
    <text evidence="2">The sequence shown here is derived from an EMBL/GenBank/DDBJ whole genome shotgun (WGS) entry which is preliminary data.</text>
</comment>
<protein>
    <submittedName>
        <fullName evidence="2">SEC-C motif-containing protein</fullName>
    </submittedName>
</protein>
<proteinExistence type="predicted"/>
<organism evidence="2 3">
    <name type="scientific">Antricoccus suffuscus</name>
    <dbReference type="NCBI Taxonomy" id="1629062"/>
    <lineage>
        <taxon>Bacteria</taxon>
        <taxon>Bacillati</taxon>
        <taxon>Actinomycetota</taxon>
        <taxon>Actinomycetes</taxon>
        <taxon>Geodermatophilales</taxon>
        <taxon>Antricoccaceae</taxon>
        <taxon>Antricoccus</taxon>
    </lineage>
</organism>
<dbReference type="InterPro" id="IPR032710">
    <property type="entry name" value="NTF2-like_dom_sf"/>
</dbReference>
<dbReference type="InterPro" id="IPR048469">
    <property type="entry name" value="YchJ-like_M"/>
</dbReference>
<name>A0A2T1A2C4_9ACTN</name>
<dbReference type="Pfam" id="PF17775">
    <property type="entry name" value="YchJ_M-like"/>
    <property type="match status" value="1"/>
</dbReference>
<feature type="domain" description="YchJ-like middle NTF2-like" evidence="1">
    <location>
        <begin position="1"/>
        <end position="86"/>
    </location>
</feature>
<evidence type="ECO:0000313" key="3">
    <source>
        <dbReference type="Proteomes" id="UP000237752"/>
    </source>
</evidence>
<gene>
    <name evidence="2" type="ORF">CLV47_10479</name>
</gene>
<reference evidence="2 3" key="1">
    <citation type="submission" date="2018-03" db="EMBL/GenBank/DDBJ databases">
        <title>Genomic Encyclopedia of Archaeal and Bacterial Type Strains, Phase II (KMG-II): from individual species to whole genera.</title>
        <authorList>
            <person name="Goeker M."/>
        </authorList>
    </citation>
    <scope>NUCLEOTIDE SEQUENCE [LARGE SCALE GENOMIC DNA]</scope>
    <source>
        <strain evidence="2 3">DSM 100065</strain>
    </source>
</reference>
<dbReference type="Proteomes" id="UP000237752">
    <property type="component" value="Unassembled WGS sequence"/>
</dbReference>
<evidence type="ECO:0000259" key="1">
    <source>
        <dbReference type="Pfam" id="PF17775"/>
    </source>
</evidence>
<sequence length="90" mass="10000">MRSRFSAYVVGDGDYLMRTWHPRARPPQIDVDLDAAAYHLEIVATSGGRPGDESGVVEFVAQIGADVIRERSSFTRRAGRWMYVDGVLDG</sequence>
<dbReference type="EMBL" id="PVUE01000004">
    <property type="protein sequence ID" value="PRZ42733.1"/>
    <property type="molecule type" value="Genomic_DNA"/>
</dbReference>
<evidence type="ECO:0000313" key="2">
    <source>
        <dbReference type="EMBL" id="PRZ42733.1"/>
    </source>
</evidence>
<dbReference type="SUPFAM" id="SSF54427">
    <property type="entry name" value="NTF2-like"/>
    <property type="match status" value="1"/>
</dbReference>